<keyword evidence="4" id="KW-0802">TPR repeat</keyword>
<dbReference type="PANTHER" id="PTHR46630:SF1">
    <property type="entry name" value="TETRATRICOPEPTIDE REPEAT PROTEIN 29"/>
    <property type="match status" value="1"/>
</dbReference>
<dbReference type="RefSeq" id="WP_378969819.1">
    <property type="nucleotide sequence ID" value="NZ_JBHTBJ010000012.1"/>
</dbReference>
<proteinExistence type="inferred from homology"/>
<evidence type="ECO:0000313" key="7">
    <source>
        <dbReference type="Proteomes" id="UP001596548"/>
    </source>
</evidence>
<dbReference type="PANTHER" id="PTHR46630">
    <property type="entry name" value="TETRATRICOPEPTIDE REPEAT PROTEIN 29"/>
    <property type="match status" value="1"/>
</dbReference>
<sequence>MNASSASMSLLDEALALLRAGRVADAEELMKRAVRRAAEEHGEHSTAWASAQSDMGNVLLRAQQPAWAAECFRAAVSAPPGDDPQRHLGYQLNLGIALALSGRLEEGAEALRQSRDGRLALFGREHLGYAAGLEPLADVLLRLGDHDGALEAIDEAVSVFRRAGHERVAGSVALRGVILQAAGRSGPLFPALKELPDRLVERVAAVATARVRQGIDPAAAYMLVAHLANALRERLGPDHAATVAAFGALSAQAGEHGDHVGRVAALRRVLAAYDRQELAEEALSAATDLAQALNDAGETDKSLDTYEDAAARAERIGRPGRISQALFDWGLALQDAGRAEPAAERFGEALAAARRGDDRVLLGHVGAAYGICLQHLGRPAEARAALEESLAVMDPRDDAAHAARGHLVALLDGEECDCARMRAALEEAYRDFVVSRAPDGLLARLDVRVVGNNFMVDVEFQHQPAEDEVDRLNEILRAGHAEFSRPAAG</sequence>
<dbReference type="InterPro" id="IPR011990">
    <property type="entry name" value="TPR-like_helical_dom_sf"/>
</dbReference>
<dbReference type="InterPro" id="IPR019734">
    <property type="entry name" value="TPR_rpt"/>
</dbReference>
<dbReference type="SMART" id="SM00028">
    <property type="entry name" value="TPR"/>
    <property type="match status" value="5"/>
</dbReference>
<evidence type="ECO:0000256" key="1">
    <source>
        <dbReference type="ARBA" id="ARBA00004496"/>
    </source>
</evidence>
<dbReference type="SUPFAM" id="SSF48452">
    <property type="entry name" value="TPR-like"/>
    <property type="match status" value="3"/>
</dbReference>
<evidence type="ECO:0000313" key="6">
    <source>
        <dbReference type="EMBL" id="MFC7276016.1"/>
    </source>
</evidence>
<keyword evidence="2" id="KW-0963">Cytoplasm</keyword>
<keyword evidence="3" id="KW-0677">Repeat</keyword>
<reference evidence="7" key="1">
    <citation type="journal article" date="2019" name="Int. J. Syst. Evol. Microbiol.">
        <title>The Global Catalogue of Microorganisms (GCM) 10K type strain sequencing project: providing services to taxonomists for standard genome sequencing and annotation.</title>
        <authorList>
            <consortium name="The Broad Institute Genomics Platform"/>
            <consortium name="The Broad Institute Genome Sequencing Center for Infectious Disease"/>
            <person name="Wu L."/>
            <person name="Ma J."/>
        </authorList>
    </citation>
    <scope>NUCLEOTIDE SEQUENCE [LARGE SCALE GENOMIC DNA]</scope>
    <source>
        <strain evidence="7">XZYJT-10</strain>
    </source>
</reference>
<evidence type="ECO:0000256" key="4">
    <source>
        <dbReference type="ARBA" id="ARBA00022803"/>
    </source>
</evidence>
<evidence type="ECO:0000256" key="5">
    <source>
        <dbReference type="ARBA" id="ARBA00038253"/>
    </source>
</evidence>
<dbReference type="InterPro" id="IPR051476">
    <property type="entry name" value="Bac_ResReg_Asp_Phosphatase"/>
</dbReference>
<gene>
    <name evidence="6" type="ORF">ACFQS1_18640</name>
</gene>
<keyword evidence="7" id="KW-1185">Reference proteome</keyword>
<comment type="subcellular location">
    <subcellularLocation>
        <location evidence="1">Cytoplasm</location>
    </subcellularLocation>
</comment>
<protein>
    <submittedName>
        <fullName evidence="6">Tetratricopeptide repeat protein</fullName>
    </submittedName>
</protein>
<accession>A0ABW2HTQ1</accession>
<organism evidence="6 7">
    <name type="scientific">Paractinoplanes rhizophilus</name>
    <dbReference type="NCBI Taxonomy" id="1416877"/>
    <lineage>
        <taxon>Bacteria</taxon>
        <taxon>Bacillati</taxon>
        <taxon>Actinomycetota</taxon>
        <taxon>Actinomycetes</taxon>
        <taxon>Micromonosporales</taxon>
        <taxon>Micromonosporaceae</taxon>
        <taxon>Paractinoplanes</taxon>
    </lineage>
</organism>
<dbReference type="Proteomes" id="UP001596548">
    <property type="component" value="Unassembled WGS sequence"/>
</dbReference>
<name>A0ABW2HTQ1_9ACTN</name>
<evidence type="ECO:0000256" key="2">
    <source>
        <dbReference type="ARBA" id="ARBA00022490"/>
    </source>
</evidence>
<comment type="similarity">
    <text evidence="5">Belongs to the Rap family.</text>
</comment>
<dbReference type="Pfam" id="PF13424">
    <property type="entry name" value="TPR_12"/>
    <property type="match status" value="1"/>
</dbReference>
<evidence type="ECO:0000256" key="3">
    <source>
        <dbReference type="ARBA" id="ARBA00022737"/>
    </source>
</evidence>
<comment type="caution">
    <text evidence="6">The sequence shown here is derived from an EMBL/GenBank/DDBJ whole genome shotgun (WGS) entry which is preliminary data.</text>
</comment>
<dbReference type="Gene3D" id="1.25.40.10">
    <property type="entry name" value="Tetratricopeptide repeat domain"/>
    <property type="match status" value="3"/>
</dbReference>
<dbReference type="EMBL" id="JBHTBJ010000012">
    <property type="protein sequence ID" value="MFC7276016.1"/>
    <property type="molecule type" value="Genomic_DNA"/>
</dbReference>